<dbReference type="InterPro" id="IPR003346">
    <property type="entry name" value="Transposase_20"/>
</dbReference>
<reference evidence="3 4" key="1">
    <citation type="journal article" date="2015" name="Genome Announc.">
        <title>Expanding the biotechnology potential of lactobacilli through comparative genomics of 213 strains and associated genera.</title>
        <authorList>
            <person name="Sun Z."/>
            <person name="Harris H.M."/>
            <person name="McCann A."/>
            <person name="Guo C."/>
            <person name="Argimon S."/>
            <person name="Zhang W."/>
            <person name="Yang X."/>
            <person name="Jeffery I.B."/>
            <person name="Cooney J.C."/>
            <person name="Kagawa T.F."/>
            <person name="Liu W."/>
            <person name="Song Y."/>
            <person name="Salvetti E."/>
            <person name="Wrobel A."/>
            <person name="Rasinkangas P."/>
            <person name="Parkhill J."/>
            <person name="Rea M.C."/>
            <person name="O'Sullivan O."/>
            <person name="Ritari J."/>
            <person name="Douillard F.P."/>
            <person name="Paul Ross R."/>
            <person name="Yang R."/>
            <person name="Briner A.E."/>
            <person name="Felis G.E."/>
            <person name="de Vos W.M."/>
            <person name="Barrangou R."/>
            <person name="Klaenhammer T.R."/>
            <person name="Caufield P.W."/>
            <person name="Cui Y."/>
            <person name="Zhang H."/>
            <person name="O'Toole P.W."/>
        </authorList>
    </citation>
    <scope>NUCLEOTIDE SEQUENCE [LARGE SCALE GENOMIC DNA]</scope>
    <source>
        <strain evidence="3 4">DSM 16991</strain>
    </source>
</reference>
<accession>A0A0R1XDG4</accession>
<evidence type="ECO:0000259" key="1">
    <source>
        <dbReference type="Pfam" id="PF01548"/>
    </source>
</evidence>
<evidence type="ECO:0000259" key="2">
    <source>
        <dbReference type="Pfam" id="PF02371"/>
    </source>
</evidence>
<dbReference type="PANTHER" id="PTHR33055">
    <property type="entry name" value="TRANSPOSASE FOR INSERTION SEQUENCE ELEMENT IS1111A"/>
    <property type="match status" value="1"/>
</dbReference>
<evidence type="ECO:0000313" key="3">
    <source>
        <dbReference type="EMBL" id="KRM25462.1"/>
    </source>
</evidence>
<dbReference type="Proteomes" id="UP000050949">
    <property type="component" value="Unassembled WGS sequence"/>
</dbReference>
<dbReference type="PANTHER" id="PTHR33055:SF17">
    <property type="entry name" value="THIRD ORF IN TRANSPOSON ISC1491"/>
    <property type="match status" value="1"/>
</dbReference>
<protein>
    <submittedName>
        <fullName evidence="3">Transposase</fullName>
    </submittedName>
</protein>
<dbReference type="InterPro" id="IPR002525">
    <property type="entry name" value="Transp_IS110-like_N"/>
</dbReference>
<comment type="caution">
    <text evidence="3">The sequence shown here is derived from an EMBL/GenBank/DDBJ whole genome shotgun (WGS) entry which is preliminary data.</text>
</comment>
<dbReference type="Pfam" id="PF01548">
    <property type="entry name" value="DEDD_Tnp_IS110"/>
    <property type="match status" value="1"/>
</dbReference>
<evidence type="ECO:0000313" key="4">
    <source>
        <dbReference type="Proteomes" id="UP000050949"/>
    </source>
</evidence>
<feature type="domain" description="Transposase IS116/IS110/IS902 C-terminal" evidence="2">
    <location>
        <begin position="280"/>
        <end position="350"/>
    </location>
</feature>
<dbReference type="AlphaFoldDB" id="A0A0R1XDG4"/>
<dbReference type="GO" id="GO:0004803">
    <property type="term" value="F:transposase activity"/>
    <property type="evidence" value="ECO:0007669"/>
    <property type="project" value="InterPro"/>
</dbReference>
<dbReference type="Pfam" id="PF02371">
    <property type="entry name" value="Transposase_20"/>
    <property type="match status" value="1"/>
</dbReference>
<organism evidence="3 4">
    <name type="scientific">Schleiferilactobacillus harbinensis DSM 16991</name>
    <dbReference type="NCBI Taxonomy" id="1122147"/>
    <lineage>
        <taxon>Bacteria</taxon>
        <taxon>Bacillati</taxon>
        <taxon>Bacillota</taxon>
        <taxon>Bacilli</taxon>
        <taxon>Lactobacillales</taxon>
        <taxon>Lactobacillaceae</taxon>
        <taxon>Schleiferilactobacillus</taxon>
    </lineage>
</organism>
<dbReference type="NCBIfam" id="NF033542">
    <property type="entry name" value="transpos_IS110"/>
    <property type="match status" value="1"/>
</dbReference>
<name>A0A0R1XDG4_9LACO</name>
<proteinExistence type="predicted"/>
<dbReference type="GO" id="GO:0006313">
    <property type="term" value="P:DNA transposition"/>
    <property type="evidence" value="ECO:0007669"/>
    <property type="project" value="InterPro"/>
</dbReference>
<sequence>MRIAIGLDVSSKTANVSVVVNDGEVTREAEACKVSNDLVGFGTIFKLIHKYSISDEFPDVVFEATGVYSRRLQHFLQTHAVAYTQLNPLKAKQELAAIGSLHRRKTDQMDALGLAQSQLILQRAKTYVQDPVYVQLMDEERFYQEINSDMVTAKNRLHRALQLTFPELEDVMSSTDGEFYWRLVQTFPHPDLLLKSHEPFDQLVETIRHLTKRTLSESHGQRIAEKLSDSAFTAAPAVSAAPTEINQVTYLAGELIRLSAQKQHIINEMLDLAKELPELDILKSLPGVADTSAVTLLAEFGDLHRFQTTNQINSYVGIDLRHYESGNYEAADHISKRGNPYARKILFKMIGTMDSVAKLPNHPNHIVDYYEKKKQSSQSKGTKKIAIAAVSRLIRTIYHLVMHNQTYDYQKASLGR</sequence>
<dbReference type="GO" id="GO:0003677">
    <property type="term" value="F:DNA binding"/>
    <property type="evidence" value="ECO:0007669"/>
    <property type="project" value="InterPro"/>
</dbReference>
<dbReference type="PATRIC" id="fig|1122147.4.peg.815"/>
<gene>
    <name evidence="3" type="ORF">FC91_GL000786</name>
</gene>
<feature type="domain" description="Transposase IS110-like N-terminal" evidence="1">
    <location>
        <begin position="5"/>
        <end position="166"/>
    </location>
</feature>
<dbReference type="OrthoDB" id="9790935at2"/>
<dbReference type="EMBL" id="AZFW01000113">
    <property type="protein sequence ID" value="KRM25462.1"/>
    <property type="molecule type" value="Genomic_DNA"/>
</dbReference>
<dbReference type="eggNOG" id="COG3547">
    <property type="taxonomic scope" value="Bacteria"/>
</dbReference>
<dbReference type="InterPro" id="IPR047650">
    <property type="entry name" value="Transpos_IS110"/>
</dbReference>
<dbReference type="RefSeq" id="WP_027828975.1">
    <property type="nucleotide sequence ID" value="NZ_AUEH01000035.1"/>
</dbReference>